<dbReference type="InterPro" id="IPR036864">
    <property type="entry name" value="Zn2-C6_fun-type_DNA-bd_sf"/>
</dbReference>
<accession>A0A9W4HJT0</accession>
<dbReference type="Pfam" id="PF00172">
    <property type="entry name" value="Zn_clus"/>
    <property type="match status" value="1"/>
</dbReference>
<dbReference type="SUPFAM" id="SSF57701">
    <property type="entry name" value="Zn2/Cys6 DNA-binding domain"/>
    <property type="match status" value="1"/>
</dbReference>
<dbReference type="InterPro" id="IPR050613">
    <property type="entry name" value="Sec_Metabolite_Reg"/>
</dbReference>
<dbReference type="PANTHER" id="PTHR31001">
    <property type="entry name" value="UNCHARACTERIZED TRANSCRIPTIONAL REGULATORY PROTEIN"/>
    <property type="match status" value="1"/>
</dbReference>
<dbReference type="SMART" id="SM00066">
    <property type="entry name" value="GAL4"/>
    <property type="match status" value="1"/>
</dbReference>
<keyword evidence="5" id="KW-0804">Transcription</keyword>
<dbReference type="PANTHER" id="PTHR31001:SF40">
    <property type="entry name" value="ZN(II)2CYS6 TRANSCRIPTION FACTOR (EUROFUNG)"/>
    <property type="match status" value="1"/>
</dbReference>
<dbReference type="GO" id="GO:0005634">
    <property type="term" value="C:nucleus"/>
    <property type="evidence" value="ECO:0007669"/>
    <property type="project" value="UniProtKB-SubCell"/>
</dbReference>
<keyword evidence="10" id="KW-1185">Reference proteome</keyword>
<evidence type="ECO:0000313" key="10">
    <source>
        <dbReference type="Proteomes" id="UP001153618"/>
    </source>
</evidence>
<evidence type="ECO:0000256" key="7">
    <source>
        <dbReference type="SAM" id="MobiDB-lite"/>
    </source>
</evidence>
<evidence type="ECO:0000256" key="3">
    <source>
        <dbReference type="ARBA" id="ARBA00023015"/>
    </source>
</evidence>
<dbReference type="PROSITE" id="PS00463">
    <property type="entry name" value="ZN2_CY6_FUNGAL_1"/>
    <property type="match status" value="1"/>
</dbReference>
<sequence length="626" mass="70686">MNKLGVSTASSLDESHPHDRQSTAPKSTPTRRARKQRIFLSCEPCRRSKLRCDRQHPCGTCRQRNCLSECSFRRPNNASVERARSRTPSQPQPALAAGGTVTPPLLHPSAQILHEDLVAHQASLSETQDPPSSHARWDAVLQRPTVDRDETSSALESLFVPLSAASPGSKDFLIQQLPSNSFCEYLITEYFTHLSPLFHVLHGPTFEKQYAAFLQNPSKATFSWLALLFMICSVTLNAIDPGDMVLLNVHAEELHDNDISATVHRLRRNSLTCLAEDKFLICHDLNTLETILILTYSVSHSEGVERGWILLGMALNMGIALRCNVNSEGLSCIETERRRRCWAGILMLHTYQAILFRDVDMSFLLNIKAEMPTDAHDNDIHENGILQRTSGPTQMSLMKFKLRLFKLSAQIGSHISGPSKLDQLALNSLDAAIAAEERLWDSTFLVNGLPSLLDLASYAHWCILQTYSHQLYLLIHQPFHNPQHSTFLAPSRERCIKSSFALLNLYREFYELPRLRHFRWLVRGMTTLNALHGAVALVSCLLSMPSTFDSTPYWNEFNATVTRMEKLQNSSPVCTKAFKILEHVQRQISTVRESSPSVRGDSWATFEGWIDSLDWFNWDPATLVNI</sequence>
<proteinExistence type="predicted"/>
<dbReference type="GO" id="GO:0006351">
    <property type="term" value="P:DNA-templated transcription"/>
    <property type="evidence" value="ECO:0007669"/>
    <property type="project" value="InterPro"/>
</dbReference>
<feature type="region of interest" description="Disordered" evidence="7">
    <location>
        <begin position="79"/>
        <end position="106"/>
    </location>
</feature>
<evidence type="ECO:0000256" key="5">
    <source>
        <dbReference type="ARBA" id="ARBA00023163"/>
    </source>
</evidence>
<comment type="caution">
    <text evidence="9">The sequence shown here is derived from an EMBL/GenBank/DDBJ whole genome shotgun (WGS) entry which is preliminary data.</text>
</comment>
<evidence type="ECO:0000259" key="8">
    <source>
        <dbReference type="PROSITE" id="PS50048"/>
    </source>
</evidence>
<name>A0A9W4HJT0_PENOL</name>
<dbReference type="AlphaFoldDB" id="A0A9W4HJT0"/>
<dbReference type="PROSITE" id="PS50048">
    <property type="entry name" value="ZN2_CY6_FUNGAL_2"/>
    <property type="match status" value="1"/>
</dbReference>
<evidence type="ECO:0000313" key="9">
    <source>
        <dbReference type="EMBL" id="CAG8038197.1"/>
    </source>
</evidence>
<organism evidence="9 10">
    <name type="scientific">Penicillium olsonii</name>
    <dbReference type="NCBI Taxonomy" id="99116"/>
    <lineage>
        <taxon>Eukaryota</taxon>
        <taxon>Fungi</taxon>
        <taxon>Dikarya</taxon>
        <taxon>Ascomycota</taxon>
        <taxon>Pezizomycotina</taxon>
        <taxon>Eurotiomycetes</taxon>
        <taxon>Eurotiomycetidae</taxon>
        <taxon>Eurotiales</taxon>
        <taxon>Aspergillaceae</taxon>
        <taxon>Penicillium</taxon>
    </lineage>
</organism>
<keyword evidence="6" id="KW-0539">Nucleus</keyword>
<keyword evidence="2" id="KW-0479">Metal-binding</keyword>
<evidence type="ECO:0000256" key="6">
    <source>
        <dbReference type="ARBA" id="ARBA00023242"/>
    </source>
</evidence>
<dbReference type="Gene3D" id="4.10.240.10">
    <property type="entry name" value="Zn(2)-C6 fungal-type DNA-binding domain"/>
    <property type="match status" value="1"/>
</dbReference>
<dbReference type="Proteomes" id="UP001153618">
    <property type="component" value="Unassembled WGS sequence"/>
</dbReference>
<dbReference type="CDD" id="cd00067">
    <property type="entry name" value="GAL4"/>
    <property type="match status" value="1"/>
</dbReference>
<dbReference type="CDD" id="cd12148">
    <property type="entry name" value="fungal_TF_MHR"/>
    <property type="match status" value="1"/>
</dbReference>
<dbReference type="EMBL" id="CAJVOS010000016">
    <property type="protein sequence ID" value="CAG8038197.1"/>
    <property type="molecule type" value="Genomic_DNA"/>
</dbReference>
<protein>
    <recommendedName>
        <fullName evidence="8">Zn(2)-C6 fungal-type domain-containing protein</fullName>
    </recommendedName>
</protein>
<evidence type="ECO:0000256" key="4">
    <source>
        <dbReference type="ARBA" id="ARBA00023125"/>
    </source>
</evidence>
<feature type="region of interest" description="Disordered" evidence="7">
    <location>
        <begin position="1"/>
        <end position="35"/>
    </location>
</feature>
<evidence type="ECO:0000256" key="1">
    <source>
        <dbReference type="ARBA" id="ARBA00004123"/>
    </source>
</evidence>
<dbReference type="GO" id="GO:0008270">
    <property type="term" value="F:zinc ion binding"/>
    <property type="evidence" value="ECO:0007669"/>
    <property type="project" value="InterPro"/>
</dbReference>
<dbReference type="GO" id="GO:0000981">
    <property type="term" value="F:DNA-binding transcription factor activity, RNA polymerase II-specific"/>
    <property type="evidence" value="ECO:0007669"/>
    <property type="project" value="InterPro"/>
</dbReference>
<dbReference type="GO" id="GO:0003677">
    <property type="term" value="F:DNA binding"/>
    <property type="evidence" value="ECO:0007669"/>
    <property type="project" value="UniProtKB-KW"/>
</dbReference>
<reference evidence="9" key="1">
    <citation type="submission" date="2021-07" db="EMBL/GenBank/DDBJ databases">
        <authorList>
            <person name="Branca A.L. A."/>
        </authorList>
    </citation>
    <scope>NUCLEOTIDE SEQUENCE</scope>
</reference>
<dbReference type="InterPro" id="IPR007219">
    <property type="entry name" value="XnlR_reg_dom"/>
</dbReference>
<keyword evidence="3" id="KW-0805">Transcription regulation</keyword>
<feature type="compositionally biased region" description="Polar residues" evidence="7">
    <location>
        <begin position="1"/>
        <end position="12"/>
    </location>
</feature>
<comment type="subcellular location">
    <subcellularLocation>
        <location evidence="1">Nucleus</location>
    </subcellularLocation>
</comment>
<dbReference type="OrthoDB" id="2406834at2759"/>
<keyword evidence="4" id="KW-0238">DNA-binding</keyword>
<feature type="domain" description="Zn(2)-C6 fungal-type" evidence="8">
    <location>
        <begin position="41"/>
        <end position="72"/>
    </location>
</feature>
<dbReference type="InterPro" id="IPR001138">
    <property type="entry name" value="Zn2Cys6_DnaBD"/>
</dbReference>
<gene>
    <name evidence="9" type="ORF">POLS_LOCUS2900</name>
</gene>
<evidence type="ECO:0000256" key="2">
    <source>
        <dbReference type="ARBA" id="ARBA00022723"/>
    </source>
</evidence>
<dbReference type="Pfam" id="PF04082">
    <property type="entry name" value="Fungal_trans"/>
    <property type="match status" value="1"/>
</dbReference>